<feature type="transmembrane region" description="Helical" evidence="2">
    <location>
        <begin position="803"/>
        <end position="820"/>
    </location>
</feature>
<dbReference type="InterPro" id="IPR011123">
    <property type="entry name" value="Y_Y_Y"/>
</dbReference>
<evidence type="ECO:0000313" key="5">
    <source>
        <dbReference type="EMBL" id="ELR72439.1"/>
    </source>
</evidence>
<dbReference type="AlphaFoldDB" id="L8JXS9"/>
<feature type="signal peptide" evidence="3">
    <location>
        <begin position="1"/>
        <end position="22"/>
    </location>
</feature>
<feature type="chain" id="PRO_5003993537" description="Two component regulator three Y domain-containing protein" evidence="3">
    <location>
        <begin position="23"/>
        <end position="912"/>
    </location>
</feature>
<dbReference type="InterPro" id="IPR013783">
    <property type="entry name" value="Ig-like_fold"/>
</dbReference>
<feature type="transmembrane region" description="Helical" evidence="2">
    <location>
        <begin position="863"/>
        <end position="883"/>
    </location>
</feature>
<dbReference type="Gene3D" id="2.130.10.10">
    <property type="entry name" value="YVTN repeat-like/Quinoprotein amine dehydrogenase"/>
    <property type="match status" value="3"/>
</dbReference>
<proteinExistence type="predicted"/>
<evidence type="ECO:0000256" key="1">
    <source>
        <dbReference type="SAM" id="MobiDB-lite"/>
    </source>
</evidence>
<organism evidence="5 6">
    <name type="scientific">Fulvivirga imtechensis AK7</name>
    <dbReference type="NCBI Taxonomy" id="1237149"/>
    <lineage>
        <taxon>Bacteria</taxon>
        <taxon>Pseudomonadati</taxon>
        <taxon>Bacteroidota</taxon>
        <taxon>Cytophagia</taxon>
        <taxon>Cytophagales</taxon>
        <taxon>Fulvivirgaceae</taxon>
        <taxon>Fulvivirga</taxon>
    </lineage>
</organism>
<dbReference type="OrthoDB" id="9806995at2"/>
<keyword evidence="3" id="KW-0732">Signal</keyword>
<evidence type="ECO:0000256" key="3">
    <source>
        <dbReference type="SAM" id="SignalP"/>
    </source>
</evidence>
<comment type="caution">
    <text evidence="5">The sequence shown here is derived from an EMBL/GenBank/DDBJ whole genome shotgun (WGS) entry which is preliminary data.</text>
</comment>
<gene>
    <name evidence="5" type="ORF">C900_01522</name>
</gene>
<feature type="domain" description="Two component regulator three Y" evidence="4">
    <location>
        <begin position="736"/>
        <end position="784"/>
    </location>
</feature>
<keyword evidence="2" id="KW-0812">Transmembrane</keyword>
<dbReference type="Gene3D" id="2.60.40.10">
    <property type="entry name" value="Immunoglobulins"/>
    <property type="match status" value="1"/>
</dbReference>
<keyword evidence="2" id="KW-0472">Membrane</keyword>
<feature type="region of interest" description="Disordered" evidence="1">
    <location>
        <begin position="412"/>
        <end position="431"/>
    </location>
</feature>
<reference evidence="5 6" key="1">
    <citation type="submission" date="2012-12" db="EMBL/GenBank/DDBJ databases">
        <title>Genome assembly of Fulvivirga imtechensis AK7.</title>
        <authorList>
            <person name="Nupur N."/>
            <person name="Khatri I."/>
            <person name="Kumar R."/>
            <person name="Subramanian S."/>
            <person name="Pinnaka A."/>
        </authorList>
    </citation>
    <scope>NUCLEOTIDE SEQUENCE [LARGE SCALE GENOMIC DNA]</scope>
    <source>
        <strain evidence="5 6">AK7</strain>
    </source>
</reference>
<name>L8JXS9_9BACT</name>
<protein>
    <recommendedName>
        <fullName evidence="4">Two component regulator three Y domain-containing protein</fullName>
    </recommendedName>
</protein>
<accession>L8JXS9</accession>
<keyword evidence="2" id="KW-1133">Transmembrane helix</keyword>
<sequence length="912" mass="105111">MKRLFLYKLLTCLLFFTTLLKAQDGDFFLTHYTPGEGSADNVNFDIVQNHRGIIYIANRRGILTFDGRDWDFTKTPSAIFSLAIDDDNTLFAGGRSGFGKISRDSRFNLKYISLSDTEHDVSDIFNILIHDKKLYAINRNHIFIYNINNGSISKITPRYSGEILNLVRFVNDVYVVTANSGLQLIEGTKLMSPRHEAIRDLDPLFISKGPKDSSYLIGTNNNELYLFAENKLSPLTINSGREYITESGLQNGIWFSDTLAALSTLKGGVVFINPLQGKIEEIINYQTGLPDNEIFAIAIDRNFGVWAAHSAGLTRISPTFPFRNFNRYPGLEGKMLSAKNHQGKLYVGTSLGAYYLEEVRDYNEIVKYIRIEQPVKNEPSAQEEQVEEAEPEKERGGGIFAFLKRGKRKEDKKNDVSDVGNAEQVENPAPTRTVYKTEIERELQSIKYTYKKVEGIDSKTFQFVSVGSRLFCGGLDGLFEINGGSSRAITRLPVRYFYISKNQKKIFVSTYTDELKVFDYTREFKEIDIFGDYKDYVQYIFEDEQQRIWFCSINDLYWVKLRDSEIVEMDEYQMENPYYYETYGISRNDSILFINESGLYAIDEEAKKLVALKNKAIIDRYLPDNNGRIWIHADQRWATLVPHEISSKLDLLSLFKNINYISSDDNDQDYWVITDSNDLYRLSLTATNMLSNSYALYLKDIRIQSEVIPPAPKLRFEQQNSNLIFEFVQPEYSGVLDIQYQYKLDGLNDTWSEWSSSYNVINFPYLPEGEYTLLVKSKNALGKISEASPVVFEVIPPYWKRPWFYALEFSSLALLLFISVKLKKLGYKYRLLSRLLALLTLIIIIEFIQTLAEGNFSTMSSPVLDFIVQVLVAFIILPVEGTIRKYILKEKEVDLRDFIRIREKPINPKINE</sequence>
<dbReference type="Proteomes" id="UP000011135">
    <property type="component" value="Unassembled WGS sequence"/>
</dbReference>
<dbReference type="RefSeq" id="WP_009578955.1">
    <property type="nucleotide sequence ID" value="NZ_AMZN01000022.1"/>
</dbReference>
<evidence type="ECO:0000313" key="6">
    <source>
        <dbReference type="Proteomes" id="UP000011135"/>
    </source>
</evidence>
<dbReference type="SUPFAM" id="SSF69322">
    <property type="entry name" value="Tricorn protease domain 2"/>
    <property type="match status" value="1"/>
</dbReference>
<dbReference type="InterPro" id="IPR011047">
    <property type="entry name" value="Quinoprotein_ADH-like_sf"/>
</dbReference>
<evidence type="ECO:0000256" key="2">
    <source>
        <dbReference type="SAM" id="Phobius"/>
    </source>
</evidence>
<keyword evidence="6" id="KW-1185">Reference proteome</keyword>
<feature type="transmembrane region" description="Helical" evidence="2">
    <location>
        <begin position="832"/>
        <end position="851"/>
    </location>
</feature>
<dbReference type="EMBL" id="AMZN01000022">
    <property type="protein sequence ID" value="ELR72439.1"/>
    <property type="molecule type" value="Genomic_DNA"/>
</dbReference>
<evidence type="ECO:0000259" key="4">
    <source>
        <dbReference type="Pfam" id="PF07495"/>
    </source>
</evidence>
<dbReference type="SUPFAM" id="SSF50998">
    <property type="entry name" value="Quinoprotein alcohol dehydrogenase-like"/>
    <property type="match status" value="1"/>
</dbReference>
<dbReference type="STRING" id="1237149.C900_01522"/>
<dbReference type="InterPro" id="IPR015943">
    <property type="entry name" value="WD40/YVTN_repeat-like_dom_sf"/>
</dbReference>
<dbReference type="eggNOG" id="COG3292">
    <property type="taxonomic scope" value="Bacteria"/>
</dbReference>
<dbReference type="Pfam" id="PF07495">
    <property type="entry name" value="Y_Y_Y"/>
    <property type="match status" value="1"/>
</dbReference>